<evidence type="ECO:0000313" key="3">
    <source>
        <dbReference type="Proteomes" id="UP000318733"/>
    </source>
</evidence>
<feature type="transmembrane region" description="Helical" evidence="1">
    <location>
        <begin position="21"/>
        <end position="44"/>
    </location>
</feature>
<reference evidence="2 3" key="1">
    <citation type="submission" date="2019-07" db="EMBL/GenBank/DDBJ databases">
        <authorList>
            <person name="Huq M.A."/>
        </authorList>
    </citation>
    <scope>NUCLEOTIDE SEQUENCE [LARGE SCALE GENOMIC DNA]</scope>
    <source>
        <strain evidence="2 3">MAH-19</strain>
    </source>
</reference>
<proteinExistence type="predicted"/>
<dbReference type="AlphaFoldDB" id="A0A556MTM5"/>
<dbReference type="GO" id="GO:0015097">
    <property type="term" value="F:mercury ion transmembrane transporter activity"/>
    <property type="evidence" value="ECO:0007669"/>
    <property type="project" value="InterPro"/>
</dbReference>
<gene>
    <name evidence="2" type="ORF">FO440_03580</name>
</gene>
<evidence type="ECO:0000313" key="2">
    <source>
        <dbReference type="EMBL" id="TSJ43286.1"/>
    </source>
</evidence>
<feature type="transmembrane region" description="Helical" evidence="1">
    <location>
        <begin position="50"/>
        <end position="69"/>
    </location>
</feature>
<accession>A0A556MTM5</accession>
<keyword evidence="1" id="KW-1133">Transmembrane helix</keyword>
<dbReference type="GO" id="GO:0016020">
    <property type="term" value="C:membrane"/>
    <property type="evidence" value="ECO:0007669"/>
    <property type="project" value="InterPro"/>
</dbReference>
<dbReference type="RefSeq" id="WP_144246851.1">
    <property type="nucleotide sequence ID" value="NZ_VLPK01000001.1"/>
</dbReference>
<protein>
    <submittedName>
        <fullName evidence="2">MerC domain-containing protein</fullName>
    </submittedName>
</protein>
<evidence type="ECO:0000256" key="1">
    <source>
        <dbReference type="SAM" id="Phobius"/>
    </source>
</evidence>
<dbReference type="Proteomes" id="UP000318733">
    <property type="component" value="Unassembled WGS sequence"/>
</dbReference>
<comment type="caution">
    <text evidence="2">The sequence shown here is derived from an EMBL/GenBank/DDBJ whole genome shotgun (WGS) entry which is preliminary data.</text>
</comment>
<dbReference type="OrthoDB" id="5966279at2"/>
<keyword evidence="1" id="KW-0812">Transmembrane</keyword>
<name>A0A556MTM5_9SPHI</name>
<dbReference type="EMBL" id="VLPK01000001">
    <property type="protein sequence ID" value="TSJ43286.1"/>
    <property type="molecule type" value="Genomic_DNA"/>
</dbReference>
<keyword evidence="3" id="KW-1185">Reference proteome</keyword>
<feature type="transmembrane region" description="Helical" evidence="1">
    <location>
        <begin position="101"/>
        <end position="119"/>
    </location>
</feature>
<feature type="transmembrane region" description="Helical" evidence="1">
    <location>
        <begin position="76"/>
        <end position="95"/>
    </location>
</feature>
<dbReference type="InterPro" id="IPR004891">
    <property type="entry name" value="Mercury-R_MerC"/>
</dbReference>
<dbReference type="Pfam" id="PF03203">
    <property type="entry name" value="MerC"/>
    <property type="match status" value="1"/>
</dbReference>
<organism evidence="2 3">
    <name type="scientific">Mucilaginibacter corticis</name>
    <dbReference type="NCBI Taxonomy" id="2597670"/>
    <lineage>
        <taxon>Bacteria</taxon>
        <taxon>Pseudomonadati</taxon>
        <taxon>Bacteroidota</taxon>
        <taxon>Sphingobacteriia</taxon>
        <taxon>Sphingobacteriales</taxon>
        <taxon>Sphingobacteriaceae</taxon>
        <taxon>Mucilaginibacter</taxon>
    </lineage>
</organism>
<keyword evidence="1" id="KW-0472">Membrane</keyword>
<sequence length="147" mass="16118">MVSKKRGSRLDSIGMTASTLCAIHCAVVPVLLTCLPLAGLGFLANPLFEWGMIILALLLGVSSIFLSYFRTHHRALPLVLLVTGFIIIIAGHVYLKGWIEAVVVPIGGLTIALAHFINFKYVGACTNADHFFHLKHNHPKKHLVKRL</sequence>